<sequence length="175" mass="19605">MKKISLFILILTILANVISFGKTTNKTNNKANSQNQISGTRYGNRNVGYVTKPSNWINFKDPNSSPNTVQIAIDPVNIVTLDVIMANGQATSNEAVLVTQEKYLNSGIKKENIKIKDVSLNGYKGKRIKIDFPDGTVYTVNYIDYNGNIYLITQEGLPEYQDKLSKVIDTWNPVR</sequence>
<evidence type="ECO:0000313" key="3">
    <source>
        <dbReference type="EMBL" id="BBM40179.1"/>
    </source>
</evidence>
<dbReference type="RefSeq" id="WP_018450855.1">
    <property type="nucleotide sequence ID" value="NZ_AP019827.1"/>
</dbReference>
<protein>
    <recommendedName>
        <fullName evidence="5">PsbP C-terminal domain-containing protein</fullName>
    </recommendedName>
</protein>
<feature type="compositionally biased region" description="Polar residues" evidence="1">
    <location>
        <begin position="31"/>
        <end position="43"/>
    </location>
</feature>
<accession>A0A510JLH7</accession>
<gene>
    <name evidence="3" type="ORF">JCM16776_0393</name>
</gene>
<organism evidence="3 4">
    <name type="scientific">Leptotrichia shahii</name>
    <dbReference type="NCBI Taxonomy" id="157691"/>
    <lineage>
        <taxon>Bacteria</taxon>
        <taxon>Fusobacteriati</taxon>
        <taxon>Fusobacteriota</taxon>
        <taxon>Fusobacteriia</taxon>
        <taxon>Fusobacteriales</taxon>
        <taxon>Leptotrichiaceae</taxon>
        <taxon>Leptotrichia</taxon>
    </lineage>
</organism>
<feature type="signal peptide" evidence="2">
    <location>
        <begin position="1"/>
        <end position="21"/>
    </location>
</feature>
<evidence type="ECO:0000256" key="1">
    <source>
        <dbReference type="SAM" id="MobiDB-lite"/>
    </source>
</evidence>
<evidence type="ECO:0000313" key="4">
    <source>
        <dbReference type="Proteomes" id="UP000322617"/>
    </source>
</evidence>
<keyword evidence="2" id="KW-0732">Signal</keyword>
<evidence type="ECO:0008006" key="5">
    <source>
        <dbReference type="Google" id="ProtNLM"/>
    </source>
</evidence>
<evidence type="ECO:0000256" key="2">
    <source>
        <dbReference type="SAM" id="SignalP"/>
    </source>
</evidence>
<dbReference type="AlphaFoldDB" id="A0A510JLH7"/>
<name>A0A510JLH7_9FUSO</name>
<feature type="region of interest" description="Disordered" evidence="1">
    <location>
        <begin position="25"/>
        <end position="44"/>
    </location>
</feature>
<dbReference type="KEGG" id="lsz:JCM16776_0393"/>
<dbReference type="OrthoDB" id="81802at2"/>
<dbReference type="EMBL" id="AP019827">
    <property type="protein sequence ID" value="BBM40179.1"/>
    <property type="molecule type" value="Genomic_DNA"/>
</dbReference>
<keyword evidence="4" id="KW-1185">Reference proteome</keyword>
<dbReference type="Proteomes" id="UP000322617">
    <property type="component" value="Chromosome"/>
</dbReference>
<proteinExistence type="predicted"/>
<reference evidence="3 4" key="1">
    <citation type="submission" date="2019-07" db="EMBL/GenBank/DDBJ databases">
        <title>Complete Genome Sequence of Leptotrichia shahii Strain JCM 16776.</title>
        <authorList>
            <person name="Watanabe S."/>
            <person name="Cui L."/>
        </authorList>
    </citation>
    <scope>NUCLEOTIDE SEQUENCE [LARGE SCALE GENOMIC DNA]</scope>
    <source>
        <strain evidence="3 4">JCM16776</strain>
    </source>
</reference>
<feature type="chain" id="PRO_5021951875" description="PsbP C-terminal domain-containing protein" evidence="2">
    <location>
        <begin position="22"/>
        <end position="175"/>
    </location>
</feature>
<dbReference type="STRING" id="1122172.GCA_000373045_01226"/>